<keyword evidence="7 10" id="KW-0378">Hydrolase</keyword>
<sequence length="224" mass="24224">MSQFFSGITTVLFDLDGTLLDSAPDLAAAANFLRVQRGLDSLPLAHYRPFVGTGARGMLRLALGVSETQPDFELLKEEFFQAYEACMGQHSMVFPQIPALLQVLRQKNCSWGIVTNKIKRFANPIVHTCPVLSAAQALVCGDSTAYTKPHPAPLLAAAQQLGVAPERCVYVGDDERDIQAARAAGMGAIAANYGYLGGAEDAHHWQPDAVIRFPQELVKVLALD</sequence>
<dbReference type="PRINTS" id="PR00413">
    <property type="entry name" value="HADHALOGNASE"/>
</dbReference>
<comment type="pathway">
    <text evidence="3">Organic acid metabolism; glycolate biosynthesis; glycolate from 2-phosphoglycolate: step 1/1.</text>
</comment>
<dbReference type="NCBIfam" id="TIGR01549">
    <property type="entry name" value="HAD-SF-IA-v1"/>
    <property type="match status" value="1"/>
</dbReference>
<dbReference type="Proteomes" id="UP001595967">
    <property type="component" value="Unassembled WGS sequence"/>
</dbReference>
<dbReference type="NCBIfam" id="TIGR01509">
    <property type="entry name" value="HAD-SF-IA-v3"/>
    <property type="match status" value="1"/>
</dbReference>
<dbReference type="GO" id="GO:0008967">
    <property type="term" value="F:phosphoglycolate phosphatase activity"/>
    <property type="evidence" value="ECO:0007669"/>
    <property type="project" value="UniProtKB-EC"/>
</dbReference>
<accession>A0ABV9H050</accession>
<dbReference type="InterPro" id="IPR036412">
    <property type="entry name" value="HAD-like_sf"/>
</dbReference>
<dbReference type="InterPro" id="IPR023214">
    <property type="entry name" value="HAD_sf"/>
</dbReference>
<dbReference type="PANTHER" id="PTHR43434">
    <property type="entry name" value="PHOSPHOGLYCOLATE PHOSPHATASE"/>
    <property type="match status" value="1"/>
</dbReference>
<dbReference type="InterPro" id="IPR023198">
    <property type="entry name" value="PGP-like_dom2"/>
</dbReference>
<name>A0ABV9H050_9BURK</name>
<organism evidence="10 11">
    <name type="scientific">Comamonas nitrativorans</name>
    <dbReference type="NCBI Taxonomy" id="108437"/>
    <lineage>
        <taxon>Bacteria</taxon>
        <taxon>Pseudomonadati</taxon>
        <taxon>Pseudomonadota</taxon>
        <taxon>Betaproteobacteria</taxon>
        <taxon>Burkholderiales</taxon>
        <taxon>Comamonadaceae</taxon>
        <taxon>Comamonas</taxon>
    </lineage>
</organism>
<dbReference type="Gene3D" id="1.10.150.240">
    <property type="entry name" value="Putative phosphatase, domain 2"/>
    <property type="match status" value="1"/>
</dbReference>
<dbReference type="EMBL" id="JBHSEW010000010">
    <property type="protein sequence ID" value="MFC4622875.1"/>
    <property type="molecule type" value="Genomic_DNA"/>
</dbReference>
<dbReference type="InterPro" id="IPR050155">
    <property type="entry name" value="HAD-like_hydrolase_sf"/>
</dbReference>
<dbReference type="InterPro" id="IPR006439">
    <property type="entry name" value="HAD-SF_hydro_IA"/>
</dbReference>
<dbReference type="PANTHER" id="PTHR43434:SF23">
    <property type="entry name" value="PHOSPHOGLYCOLATE PHOSPHATASE"/>
    <property type="match status" value="1"/>
</dbReference>
<comment type="caution">
    <text evidence="10">The sequence shown here is derived from an EMBL/GenBank/DDBJ whole genome shotgun (WGS) entry which is preliminary data.</text>
</comment>
<dbReference type="InterPro" id="IPR037512">
    <property type="entry name" value="PGPase_prok"/>
</dbReference>
<protein>
    <recommendedName>
        <fullName evidence="5">phosphoglycolate phosphatase</fullName>
        <ecNumber evidence="5">3.1.3.18</ecNumber>
    </recommendedName>
</protein>
<dbReference type="Pfam" id="PF13419">
    <property type="entry name" value="HAD_2"/>
    <property type="match status" value="1"/>
</dbReference>
<dbReference type="EC" id="3.1.3.18" evidence="5"/>
<dbReference type="SFLD" id="SFLDG01135">
    <property type="entry name" value="C1.5.6:_HAD__Beta-PGM__Phospha"/>
    <property type="match status" value="1"/>
</dbReference>
<dbReference type="RefSeq" id="WP_377726525.1">
    <property type="nucleotide sequence ID" value="NZ_JBHSEW010000010.1"/>
</dbReference>
<evidence type="ECO:0000256" key="6">
    <source>
        <dbReference type="ARBA" id="ARBA00022723"/>
    </source>
</evidence>
<evidence type="ECO:0000256" key="2">
    <source>
        <dbReference type="ARBA" id="ARBA00001946"/>
    </source>
</evidence>
<evidence type="ECO:0000313" key="10">
    <source>
        <dbReference type="EMBL" id="MFC4622875.1"/>
    </source>
</evidence>
<comment type="catalytic activity">
    <reaction evidence="1">
        <text>2-phosphoglycolate + H2O = glycolate + phosphate</text>
        <dbReference type="Rhea" id="RHEA:14369"/>
        <dbReference type="ChEBI" id="CHEBI:15377"/>
        <dbReference type="ChEBI" id="CHEBI:29805"/>
        <dbReference type="ChEBI" id="CHEBI:43474"/>
        <dbReference type="ChEBI" id="CHEBI:58033"/>
        <dbReference type="EC" id="3.1.3.18"/>
    </reaction>
</comment>
<dbReference type="InterPro" id="IPR041492">
    <property type="entry name" value="HAD_2"/>
</dbReference>
<evidence type="ECO:0000313" key="11">
    <source>
        <dbReference type="Proteomes" id="UP001595967"/>
    </source>
</evidence>
<gene>
    <name evidence="10" type="primary">gph</name>
    <name evidence="10" type="ORF">ACFO3A_11695</name>
</gene>
<reference evidence="11" key="1">
    <citation type="journal article" date="2019" name="Int. J. Syst. Evol. Microbiol.">
        <title>The Global Catalogue of Microorganisms (GCM) 10K type strain sequencing project: providing services to taxonomists for standard genome sequencing and annotation.</title>
        <authorList>
            <consortium name="The Broad Institute Genomics Platform"/>
            <consortium name="The Broad Institute Genome Sequencing Center for Infectious Disease"/>
            <person name="Wu L."/>
            <person name="Ma J."/>
        </authorList>
    </citation>
    <scope>NUCLEOTIDE SEQUENCE [LARGE SCALE GENOMIC DNA]</scope>
    <source>
        <strain evidence="11">JCM 11650</strain>
    </source>
</reference>
<evidence type="ECO:0000256" key="5">
    <source>
        <dbReference type="ARBA" id="ARBA00013078"/>
    </source>
</evidence>
<dbReference type="NCBIfam" id="TIGR01449">
    <property type="entry name" value="PGP_bact"/>
    <property type="match status" value="1"/>
</dbReference>
<dbReference type="SFLD" id="SFLDG01129">
    <property type="entry name" value="C1.5:_HAD__Beta-PGM__Phosphata"/>
    <property type="match status" value="1"/>
</dbReference>
<dbReference type="SFLD" id="SFLDS00003">
    <property type="entry name" value="Haloacid_Dehalogenase"/>
    <property type="match status" value="1"/>
</dbReference>
<evidence type="ECO:0000256" key="9">
    <source>
        <dbReference type="ARBA" id="ARBA00023277"/>
    </source>
</evidence>
<comment type="cofactor">
    <cofactor evidence="2">
        <name>Mg(2+)</name>
        <dbReference type="ChEBI" id="CHEBI:18420"/>
    </cofactor>
</comment>
<dbReference type="Gene3D" id="3.40.50.1000">
    <property type="entry name" value="HAD superfamily/HAD-like"/>
    <property type="match status" value="1"/>
</dbReference>
<keyword evidence="8" id="KW-0460">Magnesium</keyword>
<keyword evidence="6" id="KW-0479">Metal-binding</keyword>
<evidence type="ECO:0000256" key="4">
    <source>
        <dbReference type="ARBA" id="ARBA00006171"/>
    </source>
</evidence>
<dbReference type="SUPFAM" id="SSF56784">
    <property type="entry name" value="HAD-like"/>
    <property type="match status" value="1"/>
</dbReference>
<evidence type="ECO:0000256" key="1">
    <source>
        <dbReference type="ARBA" id="ARBA00000830"/>
    </source>
</evidence>
<keyword evidence="11" id="KW-1185">Reference proteome</keyword>
<evidence type="ECO:0000256" key="8">
    <source>
        <dbReference type="ARBA" id="ARBA00022842"/>
    </source>
</evidence>
<proteinExistence type="inferred from homology"/>
<comment type="similarity">
    <text evidence="4">Belongs to the HAD-like hydrolase superfamily. CbbY/CbbZ/Gph/YieH family.</text>
</comment>
<evidence type="ECO:0000256" key="3">
    <source>
        <dbReference type="ARBA" id="ARBA00004818"/>
    </source>
</evidence>
<keyword evidence="9" id="KW-0119">Carbohydrate metabolism</keyword>
<evidence type="ECO:0000256" key="7">
    <source>
        <dbReference type="ARBA" id="ARBA00022801"/>
    </source>
</evidence>